<gene>
    <name evidence="6" type="ORF">EQY75_08405</name>
</gene>
<dbReference type="InterPro" id="IPR006311">
    <property type="entry name" value="TAT_signal"/>
</dbReference>
<dbReference type="KEGG" id="mur:EQY75_08405"/>
<dbReference type="InterPro" id="IPR017900">
    <property type="entry name" value="4Fe4S_Fe_S_CS"/>
</dbReference>
<keyword evidence="4" id="KW-0411">Iron-sulfur</keyword>
<dbReference type="Proteomes" id="UP000290889">
    <property type="component" value="Chromosome"/>
</dbReference>
<keyword evidence="3" id="KW-0408">Iron</keyword>
<dbReference type="EMBL" id="CP035544">
    <property type="protein sequence ID" value="QBA64544.1"/>
    <property type="molecule type" value="Genomic_DNA"/>
</dbReference>
<dbReference type="SUPFAM" id="SSF54862">
    <property type="entry name" value="4Fe-4S ferredoxins"/>
    <property type="match status" value="1"/>
</dbReference>
<evidence type="ECO:0000256" key="1">
    <source>
        <dbReference type="ARBA" id="ARBA00022485"/>
    </source>
</evidence>
<keyword evidence="1" id="KW-0004">4Fe-4S</keyword>
<dbReference type="Gene3D" id="3.30.70.20">
    <property type="match status" value="2"/>
</dbReference>
<dbReference type="AlphaFoldDB" id="A0A411EAJ6"/>
<dbReference type="PROSITE" id="PS51318">
    <property type="entry name" value="TAT"/>
    <property type="match status" value="1"/>
</dbReference>
<sequence>MEEKNTNPRRKFLDTGLKAGLLTAIGAAAAKAAMNIDKAYSAEEETIELMTPGGTLVEVPVSQVEEIPELKDGDYKVREGFPNRKFVMVVDLARCKNAKKCITACNKTHFITGENAWLKVYKMQESEKSAPYWQPTMCMHCDKPPCVKVCPVDATFKRQDGLVLIDNERCIGCRFCMAACPYSTRVFNWEEPKQGEMTEIYLQMEEMEHMGHEMHSPDYAGLPSLKGTVDKCDFCPHMIDQEELPHCVTACPNGVFFFGDAYEDTVTNGDETFRLSKLLEEKAGYRLLENLGTEPSVYYLPPSDRLVNFEEGLENYTEYESVEKPETPENTEEL</sequence>
<dbReference type="PROSITE" id="PS51379">
    <property type="entry name" value="4FE4S_FER_2"/>
    <property type="match status" value="2"/>
</dbReference>
<keyword evidence="2" id="KW-0479">Metal-binding</keyword>
<accession>A0A411EAJ6</accession>
<evidence type="ECO:0000313" key="6">
    <source>
        <dbReference type="EMBL" id="QBA64544.1"/>
    </source>
</evidence>
<evidence type="ECO:0000256" key="4">
    <source>
        <dbReference type="ARBA" id="ARBA00023014"/>
    </source>
</evidence>
<evidence type="ECO:0000259" key="5">
    <source>
        <dbReference type="PROSITE" id="PS51379"/>
    </source>
</evidence>
<dbReference type="PANTHER" id="PTHR43177">
    <property type="entry name" value="PROTEIN NRFC"/>
    <property type="match status" value="1"/>
</dbReference>
<proteinExistence type="predicted"/>
<reference evidence="6 7" key="1">
    <citation type="submission" date="2019-01" db="EMBL/GenBank/DDBJ databases">
        <title>Muriicola soli sp. nov., isolated from soil.</title>
        <authorList>
            <person name="Kang H.J."/>
            <person name="Kim S.B."/>
        </authorList>
    </citation>
    <scope>NUCLEOTIDE SEQUENCE [LARGE SCALE GENOMIC DNA]</scope>
    <source>
        <strain evidence="6 7">MMS17-SY002</strain>
    </source>
</reference>
<keyword evidence="7" id="KW-1185">Reference proteome</keyword>
<dbReference type="PROSITE" id="PS00198">
    <property type="entry name" value="4FE4S_FER_1"/>
    <property type="match status" value="1"/>
</dbReference>
<organism evidence="6 7">
    <name type="scientific">Muriicola soli</name>
    <dbReference type="NCBI Taxonomy" id="2507538"/>
    <lineage>
        <taxon>Bacteria</taxon>
        <taxon>Pseudomonadati</taxon>
        <taxon>Bacteroidota</taxon>
        <taxon>Flavobacteriia</taxon>
        <taxon>Flavobacteriales</taxon>
        <taxon>Flavobacteriaceae</taxon>
        <taxon>Muriicola</taxon>
    </lineage>
</organism>
<feature type="domain" description="4Fe-4S ferredoxin-type" evidence="5">
    <location>
        <begin position="161"/>
        <end position="190"/>
    </location>
</feature>
<protein>
    <submittedName>
        <fullName evidence="6">4Fe-4S dicluster domain-containing protein</fullName>
    </submittedName>
</protein>
<name>A0A411EAJ6_9FLAO</name>
<dbReference type="GO" id="GO:0051539">
    <property type="term" value="F:4 iron, 4 sulfur cluster binding"/>
    <property type="evidence" value="ECO:0007669"/>
    <property type="project" value="UniProtKB-KW"/>
</dbReference>
<evidence type="ECO:0000256" key="3">
    <source>
        <dbReference type="ARBA" id="ARBA00023004"/>
    </source>
</evidence>
<evidence type="ECO:0000256" key="2">
    <source>
        <dbReference type="ARBA" id="ARBA00022723"/>
    </source>
</evidence>
<dbReference type="OrthoDB" id="9779457at2"/>
<dbReference type="RefSeq" id="WP_129604875.1">
    <property type="nucleotide sequence ID" value="NZ_CP035544.1"/>
</dbReference>
<dbReference type="InterPro" id="IPR050954">
    <property type="entry name" value="ET_IronSulfur_Cluster-Binding"/>
</dbReference>
<feature type="domain" description="4Fe-4S ferredoxin-type" evidence="5">
    <location>
        <begin position="129"/>
        <end position="160"/>
    </location>
</feature>
<dbReference type="GO" id="GO:0046872">
    <property type="term" value="F:metal ion binding"/>
    <property type="evidence" value="ECO:0007669"/>
    <property type="project" value="UniProtKB-KW"/>
</dbReference>
<evidence type="ECO:0000313" key="7">
    <source>
        <dbReference type="Proteomes" id="UP000290889"/>
    </source>
</evidence>
<dbReference type="InterPro" id="IPR017896">
    <property type="entry name" value="4Fe4S_Fe-S-bd"/>
</dbReference>
<dbReference type="Pfam" id="PF13247">
    <property type="entry name" value="Fer4_11"/>
    <property type="match status" value="1"/>
</dbReference>
<dbReference type="PANTHER" id="PTHR43177:SF3">
    <property type="entry name" value="PROTEIN NRFC HOMOLOG"/>
    <property type="match status" value="1"/>
</dbReference>
<dbReference type="CDD" id="cd10551">
    <property type="entry name" value="PsrB"/>
    <property type="match status" value="1"/>
</dbReference>